<dbReference type="InterPro" id="IPR011330">
    <property type="entry name" value="Glyco_hydro/deAcase_b/a-brl"/>
</dbReference>
<dbReference type="Gene3D" id="3.20.110.10">
    <property type="entry name" value="Glycoside hydrolase 38, N terminal domain"/>
    <property type="match status" value="1"/>
</dbReference>
<name>A0A5B9DCI3_9ARCH</name>
<reference evidence="6 7" key="1">
    <citation type="journal article" date="2020" name="Nature">
        <title>Isolation of an archaeon at the prokaryote-eukaryote interface.</title>
        <authorList>
            <person name="Imachi H."/>
            <person name="Nobu M.K."/>
            <person name="Nakahara N."/>
            <person name="Morono Y."/>
            <person name="Ogawara M."/>
            <person name="Takaki Y."/>
            <person name="Takano Y."/>
            <person name="Uematsu K."/>
            <person name="Ikuta T."/>
            <person name="Ito M."/>
            <person name="Matsui Y."/>
            <person name="Miyazaki M."/>
            <person name="Murata K."/>
            <person name="Saito Y."/>
            <person name="Sakai S."/>
            <person name="Song C."/>
            <person name="Tasumi E."/>
            <person name="Yamanaka Y."/>
            <person name="Yamaguchi T."/>
            <person name="Kamagata Y."/>
            <person name="Tamaki H."/>
            <person name="Takai K."/>
        </authorList>
    </citation>
    <scope>NUCLEOTIDE SEQUENCE [LARGE SCALE GENOMIC DNA]</scope>
    <source>
        <strain evidence="6 7">MK-D1</strain>
    </source>
</reference>
<reference evidence="6 7" key="2">
    <citation type="journal article" date="2024" name="Int. J. Syst. Evol. Microbiol.">
        <title>Promethearchaeum syntrophicum gen. nov., sp. nov., an anaerobic, obligately syntrophic archaeon, the first isolate of the lineage 'Asgard' archaea, and proposal of the new archaeal phylum Promethearchaeota phyl. nov. and kingdom Promethearchaeati regn. nov.</title>
        <authorList>
            <person name="Imachi H."/>
            <person name="Nobu M.K."/>
            <person name="Kato S."/>
            <person name="Takaki Y."/>
            <person name="Miyazaki M."/>
            <person name="Miyata M."/>
            <person name="Ogawara M."/>
            <person name="Saito Y."/>
            <person name="Sakai S."/>
            <person name="Tahara Y.O."/>
            <person name="Takano Y."/>
            <person name="Tasumi E."/>
            <person name="Uematsu K."/>
            <person name="Yoshimura T."/>
            <person name="Itoh T."/>
            <person name="Ohkuma M."/>
            <person name="Takai K."/>
        </authorList>
    </citation>
    <scope>NUCLEOTIDE SEQUENCE [LARGE SCALE GENOMIC DNA]</scope>
    <source>
        <strain evidence="6 7">MK-D1</strain>
    </source>
</reference>
<dbReference type="Pfam" id="PF17677">
    <property type="entry name" value="Glyco_hydro38C2"/>
    <property type="match status" value="1"/>
</dbReference>
<dbReference type="Pfam" id="PF01074">
    <property type="entry name" value="Glyco_hydro_38N"/>
    <property type="match status" value="1"/>
</dbReference>
<dbReference type="InterPro" id="IPR015341">
    <property type="entry name" value="Glyco_hydro_38_cen"/>
</dbReference>
<keyword evidence="2" id="KW-0479">Metal-binding</keyword>
<keyword evidence="3" id="KW-0378">Hydrolase</keyword>
<dbReference type="Gene3D" id="1.20.1270.50">
    <property type="entry name" value="Glycoside hydrolase family 38, central domain"/>
    <property type="match status" value="1"/>
</dbReference>
<dbReference type="RefSeq" id="WP_147663684.1">
    <property type="nucleotide sequence ID" value="NZ_CP042905.2"/>
</dbReference>
<dbReference type="Pfam" id="PF07748">
    <property type="entry name" value="Glyco_hydro_38C"/>
    <property type="match status" value="1"/>
</dbReference>
<dbReference type="Pfam" id="PF09261">
    <property type="entry name" value="Alpha-mann_mid"/>
    <property type="match status" value="1"/>
</dbReference>
<proteinExistence type="inferred from homology"/>
<dbReference type="InterPro" id="IPR027291">
    <property type="entry name" value="Glyco_hydro_38_N_sf"/>
</dbReference>
<dbReference type="OrthoDB" id="35948at2157"/>
<dbReference type="PANTHER" id="PTHR46017">
    <property type="entry name" value="ALPHA-MANNOSIDASE 2C1"/>
    <property type="match status" value="1"/>
</dbReference>
<dbReference type="GO" id="GO:0046872">
    <property type="term" value="F:metal ion binding"/>
    <property type="evidence" value="ECO:0007669"/>
    <property type="project" value="UniProtKB-KW"/>
</dbReference>
<keyword evidence="4" id="KW-0326">Glycosidase</keyword>
<organism evidence="6 7">
    <name type="scientific">Promethearchaeum syntrophicum</name>
    <dbReference type="NCBI Taxonomy" id="2594042"/>
    <lineage>
        <taxon>Archaea</taxon>
        <taxon>Promethearchaeati</taxon>
        <taxon>Promethearchaeota</taxon>
        <taxon>Promethearchaeia</taxon>
        <taxon>Promethearchaeales</taxon>
        <taxon>Promethearchaeaceae</taxon>
        <taxon>Promethearchaeum</taxon>
    </lineage>
</organism>
<dbReference type="SMART" id="SM00872">
    <property type="entry name" value="Alpha-mann_mid"/>
    <property type="match status" value="1"/>
</dbReference>
<dbReference type="AlphaFoldDB" id="A0A5B9DCI3"/>
<gene>
    <name evidence="6" type="ORF">DSAG12_02581</name>
</gene>
<dbReference type="GO" id="GO:0004559">
    <property type="term" value="F:alpha-mannosidase activity"/>
    <property type="evidence" value="ECO:0007669"/>
    <property type="project" value="InterPro"/>
</dbReference>
<evidence type="ECO:0000313" key="7">
    <source>
        <dbReference type="Proteomes" id="UP000321408"/>
    </source>
</evidence>
<dbReference type="InterPro" id="IPR011013">
    <property type="entry name" value="Gal_mutarotase_sf_dom"/>
</dbReference>
<dbReference type="EMBL" id="CP042905">
    <property type="protein sequence ID" value="QEE16751.1"/>
    <property type="molecule type" value="Genomic_DNA"/>
</dbReference>
<protein>
    <submittedName>
        <fullName evidence="6">Alpha-mannosidase</fullName>
    </submittedName>
</protein>
<sequence>MREINDGIETIFLEKLLYNPRNQKLWDKLIKSPLFNSGVNVFSKILGKLSHFSFHDFNIYAIPVSHLDAAWLWTVKDSVFRAYKTFKMALEHIEKYPFFAISLTSPQYFEWMEKYSKKLPSPDPDRTMWEAICYQVDQGKIELCGGSWIEPDLNIPCGEALIRQRLYGQLYYLRKFGKIAKIETLLDVFGFPNTTPQIFVKSGAEAFWTTKITWNDYTMWPFANFIWQGLDSTRLFTHQFRFNIEAFLDLGRYKVMARRPKNNNLIFNSKSFQDGEEMSPIAISGSKLATKNYSGLYELDDYLDKEYVRTLGYFYGNGDGGKGPLNLEIDFINILSKYYNIKHITTLDFFNILKKEVGEKMVIWDDEMYLENHRGTLTTQAQVKKGNRKAENLLFHAEMLWTLQLINIRDSFNPKTYHLFRKCWKYLLLNQFHDILPGSSIPEVYIRTWREHKFIIQSMKEFISNSLESYLISGKNMIYNPLPVSNSINIPVNSTYIQLNDIPPFSLQEIDPENLKELNIENPVQLKQSNNILICSNQYFVAIFGRNDGNLKEFLWKNDFESNYRPLLYSFDPPLSHSNLMNVEAFNAFNRNKGGRIKIYREEFKGNPYPAWNICKNYTQHPIKLMCEKVEIIKNSQTCLEIQATYSFLNSSYEVNYTIFHNSPILDIHTHIDLRDKEVLIKHFFPINLDTNEIICETQFGAVSRTRIPTTKMEAAKWEFSMQKWVDISDKNHGLAILNKDRYGASANRKGVSITLVRSPPYPSDFFYSHEKLLSKKDRPSHTDLVKHDFSYALYPHKGSWEDANIPEKGLAYNLPCFYFQSIEPKNRTESIDEVKIIKFPNISISEPNVILSALKPGEWMWSKNKDEKIGTNLPFTESKNKQFILTKNAEHWKWDGKHFILRVYEAHGRKTSVRINFNDFSSKFNLKSVEFVDLLERKEKELDNFEPNHFSFDIAPFEILTFRILFD</sequence>
<dbReference type="InterPro" id="IPR037094">
    <property type="entry name" value="Glyco_hydro_38_cen_sf"/>
</dbReference>
<dbReference type="InterPro" id="IPR011682">
    <property type="entry name" value="Glyco_hydro_38_C"/>
</dbReference>
<dbReference type="SUPFAM" id="SSF88688">
    <property type="entry name" value="Families 57/38 glycoside transferase middle domain"/>
    <property type="match status" value="1"/>
</dbReference>
<evidence type="ECO:0000256" key="3">
    <source>
        <dbReference type="ARBA" id="ARBA00022801"/>
    </source>
</evidence>
<feature type="domain" description="Glycoside hydrolase family 38 central" evidence="5">
    <location>
        <begin position="371"/>
        <end position="452"/>
    </location>
</feature>
<dbReference type="InterPro" id="IPR028995">
    <property type="entry name" value="Glyco_hydro_57/38_cen_sf"/>
</dbReference>
<dbReference type="InterPro" id="IPR000602">
    <property type="entry name" value="Glyco_hydro_38_N"/>
</dbReference>
<dbReference type="GO" id="GO:0009313">
    <property type="term" value="P:oligosaccharide catabolic process"/>
    <property type="evidence" value="ECO:0007669"/>
    <property type="project" value="TreeGrafter"/>
</dbReference>
<evidence type="ECO:0000259" key="5">
    <source>
        <dbReference type="SMART" id="SM00872"/>
    </source>
</evidence>
<dbReference type="GO" id="GO:0030246">
    <property type="term" value="F:carbohydrate binding"/>
    <property type="evidence" value="ECO:0007669"/>
    <property type="project" value="InterPro"/>
</dbReference>
<evidence type="ECO:0000256" key="1">
    <source>
        <dbReference type="ARBA" id="ARBA00009792"/>
    </source>
</evidence>
<dbReference type="GeneID" id="41330565"/>
<dbReference type="InterPro" id="IPR041147">
    <property type="entry name" value="GH38_C"/>
</dbReference>
<evidence type="ECO:0000256" key="2">
    <source>
        <dbReference type="ARBA" id="ARBA00022723"/>
    </source>
</evidence>
<dbReference type="Proteomes" id="UP000321408">
    <property type="component" value="Chromosome"/>
</dbReference>
<dbReference type="Gene3D" id="2.70.98.30">
    <property type="entry name" value="Golgi alpha-mannosidase II, domain 4"/>
    <property type="match status" value="1"/>
</dbReference>
<dbReference type="KEGG" id="psyt:DSAG12_02581"/>
<dbReference type="SUPFAM" id="SSF74650">
    <property type="entry name" value="Galactose mutarotase-like"/>
    <property type="match status" value="1"/>
</dbReference>
<keyword evidence="7" id="KW-1185">Reference proteome</keyword>
<dbReference type="PANTHER" id="PTHR46017:SF1">
    <property type="entry name" value="ALPHA-MANNOSIDASE 2C1"/>
    <property type="match status" value="1"/>
</dbReference>
<evidence type="ECO:0000256" key="4">
    <source>
        <dbReference type="ARBA" id="ARBA00023295"/>
    </source>
</evidence>
<dbReference type="GO" id="GO:0006013">
    <property type="term" value="P:mannose metabolic process"/>
    <property type="evidence" value="ECO:0007669"/>
    <property type="project" value="InterPro"/>
</dbReference>
<dbReference type="FunFam" id="1.20.1270.50:FF:000004">
    <property type="entry name" value="alpha-mannosidase 2C1 isoform X1"/>
    <property type="match status" value="1"/>
</dbReference>
<accession>A0A5B9DCI3</accession>
<dbReference type="SUPFAM" id="SSF88713">
    <property type="entry name" value="Glycoside hydrolase/deacetylase"/>
    <property type="match status" value="1"/>
</dbReference>
<comment type="similarity">
    <text evidence="1">Belongs to the glycosyl hydrolase 38 family.</text>
</comment>
<evidence type="ECO:0000313" key="6">
    <source>
        <dbReference type="EMBL" id="QEE16751.1"/>
    </source>
</evidence>